<organism evidence="2 3">
    <name type="scientific">Leifsonia shinshuensis</name>
    <dbReference type="NCBI Taxonomy" id="150026"/>
    <lineage>
        <taxon>Bacteria</taxon>
        <taxon>Bacillati</taxon>
        <taxon>Actinomycetota</taxon>
        <taxon>Actinomycetes</taxon>
        <taxon>Micrococcales</taxon>
        <taxon>Microbacteriaceae</taxon>
        <taxon>Leifsonia</taxon>
    </lineage>
</organism>
<sequence length="60" mass="6342">MSRPPLIRTAVWSRVRAGAPLVAVEGRAAGPGSATAPVADLAAARRGPERRTRRRARRAA</sequence>
<proteinExistence type="predicted"/>
<dbReference type="RefSeq" id="WP_179608557.1">
    <property type="nucleotide sequence ID" value="NZ_BAABEH010000001.1"/>
</dbReference>
<dbReference type="EMBL" id="JACCFL010000001">
    <property type="protein sequence ID" value="NYJ25700.1"/>
    <property type="molecule type" value="Genomic_DNA"/>
</dbReference>
<evidence type="ECO:0000313" key="2">
    <source>
        <dbReference type="EMBL" id="NYJ25700.1"/>
    </source>
</evidence>
<comment type="caution">
    <text evidence="2">The sequence shown here is derived from an EMBL/GenBank/DDBJ whole genome shotgun (WGS) entry which is preliminary data.</text>
</comment>
<name>A0A853D3W7_9MICO</name>
<gene>
    <name evidence="2" type="ORF">HNR13_003987</name>
</gene>
<evidence type="ECO:0000313" key="3">
    <source>
        <dbReference type="Proteomes" id="UP000578352"/>
    </source>
</evidence>
<feature type="compositionally biased region" description="Basic residues" evidence="1">
    <location>
        <begin position="51"/>
        <end position="60"/>
    </location>
</feature>
<dbReference type="Proteomes" id="UP000578352">
    <property type="component" value="Unassembled WGS sequence"/>
</dbReference>
<protein>
    <submittedName>
        <fullName evidence="2">Uncharacterized protein</fullName>
    </submittedName>
</protein>
<feature type="region of interest" description="Disordered" evidence="1">
    <location>
        <begin position="28"/>
        <end position="60"/>
    </location>
</feature>
<reference evidence="2 3" key="1">
    <citation type="submission" date="2020-07" db="EMBL/GenBank/DDBJ databases">
        <title>Sequencing the genomes of 1000 actinobacteria strains.</title>
        <authorList>
            <person name="Klenk H.-P."/>
        </authorList>
    </citation>
    <scope>NUCLEOTIDE SEQUENCE [LARGE SCALE GENOMIC DNA]</scope>
    <source>
        <strain evidence="2 3">DSM 15165</strain>
    </source>
</reference>
<evidence type="ECO:0000256" key="1">
    <source>
        <dbReference type="SAM" id="MobiDB-lite"/>
    </source>
</evidence>
<accession>A0A853D3W7</accession>
<dbReference type="AlphaFoldDB" id="A0A853D3W7"/>